<reference evidence="1 2" key="1">
    <citation type="journal article" date="2016" name="Mol. Biol. Evol.">
        <title>Comparative Genomics of Early-Diverging Mushroom-Forming Fungi Provides Insights into the Origins of Lignocellulose Decay Capabilities.</title>
        <authorList>
            <person name="Nagy L.G."/>
            <person name="Riley R."/>
            <person name="Tritt A."/>
            <person name="Adam C."/>
            <person name="Daum C."/>
            <person name="Floudas D."/>
            <person name="Sun H."/>
            <person name="Yadav J.S."/>
            <person name="Pangilinan J."/>
            <person name="Larsson K.H."/>
            <person name="Matsuura K."/>
            <person name="Barry K."/>
            <person name="Labutti K."/>
            <person name="Kuo R."/>
            <person name="Ohm R.A."/>
            <person name="Bhattacharya S.S."/>
            <person name="Shirouzu T."/>
            <person name="Yoshinaga Y."/>
            <person name="Martin F.M."/>
            <person name="Grigoriev I.V."/>
            <person name="Hibbett D.S."/>
        </authorList>
    </citation>
    <scope>NUCLEOTIDE SEQUENCE [LARGE SCALE GENOMIC DNA]</scope>
    <source>
        <strain evidence="1 2">HHB12733</strain>
    </source>
</reference>
<dbReference type="InterPro" id="IPR023213">
    <property type="entry name" value="CAT-like_dom_sf"/>
</dbReference>
<evidence type="ECO:0000313" key="1">
    <source>
        <dbReference type="EMBL" id="KZT59655.1"/>
    </source>
</evidence>
<evidence type="ECO:0008006" key="3">
    <source>
        <dbReference type="Google" id="ProtNLM"/>
    </source>
</evidence>
<sequence>MKELERRKAATVERWYVARTVAEATPLVHVGFDLLPPHPLTRPELESALGAAVLRLPVLHPFLSTRVQHHDGSAELELYRVEDEFRAEEVLSVSTAAPFVHALDSQLESTFDLSGRLWGAWLHLPPSALGAEGRYTKAYAAVYVHHALADGVAVCGVARTLVLLLNNPQLALQVPQGGIPLPLDARVSTAPSALALASAAFTAFIHPHLPRFLTALYAPRTQPYMGATPPPPLPRRSLHTILQIPPAQLAKLLALGRENGLTFTALLHTLMWCAMSPLVDPATQHLYTSVPASLLPLMYPSGPAPIGGCYVAPIQTRGPPAALPATLAQFLAQAKPYMAHLKDPRVVLRGAQAWGLAGMLSYEGMIGYLRKQFVSGTGRNSFAISNLRTVAFSAEQVRAGWVPTRGVFTQPMLGSSATLLADVISVSVEGREGDAAQEGCTVVFCWEKDVLSEEEAEGIIGRTRDGWEWLIREADKQAAEGV</sequence>
<dbReference type="AlphaFoldDB" id="A0A165HRU5"/>
<name>A0A165HRU5_9BASI</name>
<protein>
    <recommendedName>
        <fullName evidence="3">Diacylglycerol O-acyltransferase</fullName>
    </recommendedName>
</protein>
<dbReference type="PANTHER" id="PTHR28037">
    <property type="entry name" value="ALCOHOL O-ACETYLTRANSFERASE 1-RELATED"/>
    <property type="match status" value="1"/>
</dbReference>
<proteinExistence type="predicted"/>
<dbReference type="Proteomes" id="UP000076842">
    <property type="component" value="Unassembled WGS sequence"/>
</dbReference>
<dbReference type="SUPFAM" id="SSF52777">
    <property type="entry name" value="CoA-dependent acyltransferases"/>
    <property type="match status" value="1"/>
</dbReference>
<dbReference type="Gene3D" id="3.30.559.10">
    <property type="entry name" value="Chloramphenicol acetyltransferase-like domain"/>
    <property type="match status" value="1"/>
</dbReference>
<gene>
    <name evidence="1" type="ORF">CALCODRAFT_181917</name>
</gene>
<dbReference type="OrthoDB" id="10360797at2759"/>
<dbReference type="InParanoid" id="A0A165HRU5"/>
<accession>A0A165HRU5</accession>
<dbReference type="PANTHER" id="PTHR28037:SF1">
    <property type="entry name" value="ALCOHOL O-ACETYLTRANSFERASE 1-RELATED"/>
    <property type="match status" value="1"/>
</dbReference>
<evidence type="ECO:0000313" key="2">
    <source>
        <dbReference type="Proteomes" id="UP000076842"/>
    </source>
</evidence>
<keyword evidence="2" id="KW-1185">Reference proteome</keyword>
<dbReference type="InterPro" id="IPR052058">
    <property type="entry name" value="Alcohol_O-acetyltransferase"/>
</dbReference>
<organism evidence="1 2">
    <name type="scientific">Calocera cornea HHB12733</name>
    <dbReference type="NCBI Taxonomy" id="1353952"/>
    <lineage>
        <taxon>Eukaryota</taxon>
        <taxon>Fungi</taxon>
        <taxon>Dikarya</taxon>
        <taxon>Basidiomycota</taxon>
        <taxon>Agaricomycotina</taxon>
        <taxon>Dacrymycetes</taxon>
        <taxon>Dacrymycetales</taxon>
        <taxon>Dacrymycetaceae</taxon>
        <taxon>Calocera</taxon>
    </lineage>
</organism>
<dbReference type="EMBL" id="KV423938">
    <property type="protein sequence ID" value="KZT59655.1"/>
    <property type="molecule type" value="Genomic_DNA"/>
</dbReference>